<dbReference type="PANTHER" id="PTHR34386">
    <property type="entry name" value="GLUTAREDOXIN"/>
    <property type="match status" value="1"/>
</dbReference>
<evidence type="ECO:0000259" key="1">
    <source>
        <dbReference type="Pfam" id="PF00462"/>
    </source>
</evidence>
<dbReference type="GO" id="GO:0045454">
    <property type="term" value="P:cell redox homeostasis"/>
    <property type="evidence" value="ECO:0007669"/>
    <property type="project" value="TreeGrafter"/>
</dbReference>
<dbReference type="CDD" id="cd02976">
    <property type="entry name" value="NrdH"/>
    <property type="match status" value="1"/>
</dbReference>
<keyword evidence="3" id="KW-1185">Reference proteome</keyword>
<dbReference type="InterPro" id="IPR051548">
    <property type="entry name" value="Grx-like_ET"/>
</dbReference>
<comment type="caution">
    <text evidence="2">The sequence shown here is derived from an EMBL/GenBank/DDBJ whole genome shotgun (WGS) entry which is preliminary data.</text>
</comment>
<proteinExistence type="predicted"/>
<dbReference type="InterPro" id="IPR002109">
    <property type="entry name" value="Glutaredoxin"/>
</dbReference>
<dbReference type="SUPFAM" id="SSF52833">
    <property type="entry name" value="Thioredoxin-like"/>
    <property type="match status" value="1"/>
</dbReference>
<sequence length="87" mass="9832">MPDTTVNDTKIKVYSTTWCGDCRMAKRWFDSHGIAYEDINVEQDKQAEEAMLKVNGGRWVVPTIVLADGSILTEPSARELAEKFPQQ</sequence>
<dbReference type="PANTHER" id="PTHR34386:SF1">
    <property type="entry name" value="GLUTAREDOXIN-LIKE PROTEIN NRDH"/>
    <property type="match status" value="1"/>
</dbReference>
<organism evidence="2 3">
    <name type="scientific">Ktedonospora formicarum</name>
    <dbReference type="NCBI Taxonomy" id="2778364"/>
    <lineage>
        <taxon>Bacteria</taxon>
        <taxon>Bacillati</taxon>
        <taxon>Chloroflexota</taxon>
        <taxon>Ktedonobacteria</taxon>
        <taxon>Ktedonobacterales</taxon>
        <taxon>Ktedonobacteraceae</taxon>
        <taxon>Ktedonospora</taxon>
    </lineage>
</organism>
<gene>
    <name evidence="2" type="ORF">KSX_09260</name>
</gene>
<protein>
    <submittedName>
        <fullName evidence="2">NrdH-redoxin</fullName>
    </submittedName>
</protein>
<name>A0A8J3MQM6_9CHLR</name>
<reference evidence="2" key="1">
    <citation type="submission" date="2020-10" db="EMBL/GenBank/DDBJ databases">
        <title>Taxonomic study of unclassified bacteria belonging to the class Ktedonobacteria.</title>
        <authorList>
            <person name="Yabe S."/>
            <person name="Wang C.M."/>
            <person name="Zheng Y."/>
            <person name="Sakai Y."/>
            <person name="Cavaletti L."/>
            <person name="Monciardini P."/>
            <person name="Donadio S."/>
        </authorList>
    </citation>
    <scope>NUCLEOTIDE SEQUENCE</scope>
    <source>
        <strain evidence="2">SOSP1-1</strain>
    </source>
</reference>
<dbReference type="Pfam" id="PF00462">
    <property type="entry name" value="Glutaredoxin"/>
    <property type="match status" value="1"/>
</dbReference>
<feature type="domain" description="Glutaredoxin" evidence="1">
    <location>
        <begin position="11"/>
        <end position="66"/>
    </location>
</feature>
<dbReference type="InterPro" id="IPR036249">
    <property type="entry name" value="Thioredoxin-like_sf"/>
</dbReference>
<dbReference type="GO" id="GO:0009055">
    <property type="term" value="F:electron transfer activity"/>
    <property type="evidence" value="ECO:0007669"/>
    <property type="project" value="TreeGrafter"/>
</dbReference>
<dbReference type="Gene3D" id="3.40.30.10">
    <property type="entry name" value="Glutaredoxin"/>
    <property type="match status" value="1"/>
</dbReference>
<dbReference type="RefSeq" id="WP_236031002.1">
    <property type="nucleotide sequence ID" value="NZ_BNJF01000001.1"/>
</dbReference>
<accession>A0A8J3MQM6</accession>
<dbReference type="EMBL" id="BNJF01000001">
    <property type="protein sequence ID" value="GHO42763.1"/>
    <property type="molecule type" value="Genomic_DNA"/>
</dbReference>
<evidence type="ECO:0000313" key="3">
    <source>
        <dbReference type="Proteomes" id="UP000612362"/>
    </source>
</evidence>
<evidence type="ECO:0000313" key="2">
    <source>
        <dbReference type="EMBL" id="GHO42763.1"/>
    </source>
</evidence>
<dbReference type="Proteomes" id="UP000612362">
    <property type="component" value="Unassembled WGS sequence"/>
</dbReference>
<dbReference type="AlphaFoldDB" id="A0A8J3MQM6"/>
<dbReference type="PROSITE" id="PS51354">
    <property type="entry name" value="GLUTAREDOXIN_2"/>
    <property type="match status" value="1"/>
</dbReference>